<dbReference type="InterPro" id="IPR021241">
    <property type="entry name" value="CsiV"/>
</dbReference>
<feature type="non-terminal residue" evidence="1">
    <location>
        <position position="1"/>
    </location>
</feature>
<feature type="non-terminal residue" evidence="1">
    <location>
        <position position="290"/>
    </location>
</feature>
<organism evidence="1">
    <name type="scientific">marine metagenome</name>
    <dbReference type="NCBI Taxonomy" id="408172"/>
    <lineage>
        <taxon>unclassified sequences</taxon>
        <taxon>metagenomes</taxon>
        <taxon>ecological metagenomes</taxon>
    </lineage>
</organism>
<dbReference type="AlphaFoldDB" id="A0A381RAH0"/>
<gene>
    <name evidence="1" type="ORF">METZ01_LOCUS41620</name>
</gene>
<name>A0A381RAH0_9ZZZZ</name>
<protein>
    <submittedName>
        <fullName evidence="1">Uncharacterized protein</fullName>
    </submittedName>
</protein>
<reference evidence="1" key="1">
    <citation type="submission" date="2018-05" db="EMBL/GenBank/DDBJ databases">
        <authorList>
            <person name="Lanie J.A."/>
            <person name="Ng W.-L."/>
            <person name="Kazmierczak K.M."/>
            <person name="Andrzejewski T.M."/>
            <person name="Davidsen T.M."/>
            <person name="Wayne K.J."/>
            <person name="Tettelin H."/>
            <person name="Glass J.I."/>
            <person name="Rusch D."/>
            <person name="Podicherti R."/>
            <person name="Tsui H.-C.T."/>
            <person name="Winkler M.E."/>
        </authorList>
    </citation>
    <scope>NUCLEOTIDE SEQUENCE</scope>
</reference>
<accession>A0A381RAH0</accession>
<evidence type="ECO:0000313" key="1">
    <source>
        <dbReference type="EMBL" id="SUZ88766.1"/>
    </source>
</evidence>
<proteinExistence type="predicted"/>
<sequence length="290" mass="32367">LIVVQFAASAVANDIDPFADNWYCIETAIFSNPQVHPSDTEGDFAVEQITSSDLRTYSRPLLPLQPNWIEPSSALFDYVVEEAAGWWMANDQPRSGNKGALWRYPSIKNLALPGGWDTSITPDNSLGTHVESAGFNTTGLLDARPPTIDRAGHQTHLSQLDSWLASTSYIWHTGELSLDATVTRLRRGGYRIIDHGMWLQPVPDRSTAVPLLLQLGERADSGIYEVEGTLSVTRGRYLHFDVKLWMSDPESPDGEKHSFIELRESRRMRSSEIHYLDHPALGMLVKVVPA</sequence>
<dbReference type="EMBL" id="UINC01001786">
    <property type="protein sequence ID" value="SUZ88766.1"/>
    <property type="molecule type" value="Genomic_DNA"/>
</dbReference>
<dbReference type="Pfam" id="PF10972">
    <property type="entry name" value="CsiV"/>
    <property type="match status" value="1"/>
</dbReference>